<accession>F3Z3Q7</accession>
<evidence type="ECO:0000259" key="2">
    <source>
        <dbReference type="PROSITE" id="PS50846"/>
    </source>
</evidence>
<evidence type="ECO:0000313" key="4">
    <source>
        <dbReference type="Proteomes" id="UP000007844"/>
    </source>
</evidence>
<dbReference type="CDD" id="cd00371">
    <property type="entry name" value="HMA"/>
    <property type="match status" value="1"/>
</dbReference>
<dbReference type="InterPro" id="IPR000428">
    <property type="entry name" value="Cu-bd"/>
</dbReference>
<dbReference type="PROSITE" id="PS50846">
    <property type="entry name" value="HMA_2"/>
    <property type="match status" value="1"/>
</dbReference>
<name>F3Z3Q7_DESAF</name>
<dbReference type="EMBL" id="CP003221">
    <property type="protein sequence ID" value="EGJ51522.1"/>
    <property type="molecule type" value="Genomic_DNA"/>
</dbReference>
<dbReference type="GO" id="GO:0006825">
    <property type="term" value="P:copper ion transport"/>
    <property type="evidence" value="ECO:0007669"/>
    <property type="project" value="InterPro"/>
</dbReference>
<dbReference type="InterPro" id="IPR036163">
    <property type="entry name" value="HMA_dom_sf"/>
</dbReference>
<dbReference type="FunFam" id="3.30.70.100:FF:000001">
    <property type="entry name" value="ATPase copper transporting beta"/>
    <property type="match status" value="1"/>
</dbReference>
<sequence>MAMEQITVKGMRCQHCVKSVTQALEALDGIGKVKVDLESGVVMYETGKPVDKATVRKAITDVGFEVVNT</sequence>
<feature type="domain" description="HMA" evidence="2">
    <location>
        <begin position="2"/>
        <end position="67"/>
    </location>
</feature>
<dbReference type="InterPro" id="IPR017969">
    <property type="entry name" value="Heavy-metal-associated_CS"/>
</dbReference>
<keyword evidence="4" id="KW-1185">Reference proteome</keyword>
<reference evidence="3 4" key="1">
    <citation type="journal article" date="2011" name="J. Bacteriol.">
        <title>Genome sequence of the mercury-methylating and pleomorphic Desulfovibrio africanus Strain Walvis Bay.</title>
        <authorList>
            <person name="Brown S.D."/>
            <person name="Wall J.D."/>
            <person name="Kucken A.M."/>
            <person name="Gilmour C.C."/>
            <person name="Podar M."/>
            <person name="Brandt C.C."/>
            <person name="Teshima H."/>
            <person name="Detter J.C."/>
            <person name="Han C.S."/>
            <person name="Land M.L."/>
            <person name="Lucas S."/>
            <person name="Han J."/>
            <person name="Pennacchio L."/>
            <person name="Nolan M."/>
            <person name="Pitluck S."/>
            <person name="Woyke T."/>
            <person name="Goodwin L."/>
            <person name="Palumbo A.V."/>
            <person name="Elias D.A."/>
        </authorList>
    </citation>
    <scope>NUCLEOTIDE SEQUENCE [LARGE SCALE GENOMIC DNA]</scope>
    <source>
        <strain evidence="3 4">Walvis Bay</strain>
    </source>
</reference>
<dbReference type="KEGG" id="daf:Desaf_3231"/>
<dbReference type="HOGENOM" id="CLU_134973_13_1_7"/>
<protein>
    <submittedName>
        <fullName evidence="3">Heavy metal transport/detoxification protein</fullName>
    </submittedName>
</protein>
<dbReference type="InterPro" id="IPR006121">
    <property type="entry name" value="HMA_dom"/>
</dbReference>
<dbReference type="SUPFAM" id="SSF55008">
    <property type="entry name" value="HMA, heavy metal-associated domain"/>
    <property type="match status" value="1"/>
</dbReference>
<keyword evidence="1" id="KW-0479">Metal-binding</keyword>
<dbReference type="Proteomes" id="UP000007844">
    <property type="component" value="Chromosome"/>
</dbReference>
<dbReference type="Gene3D" id="3.30.70.100">
    <property type="match status" value="1"/>
</dbReference>
<dbReference type="eggNOG" id="COG2608">
    <property type="taxonomic scope" value="Bacteria"/>
</dbReference>
<dbReference type="RefSeq" id="WP_014261151.1">
    <property type="nucleotide sequence ID" value="NC_016629.1"/>
</dbReference>
<dbReference type="STRING" id="690850.Desaf_3231"/>
<dbReference type="Pfam" id="PF00403">
    <property type="entry name" value="HMA"/>
    <property type="match status" value="1"/>
</dbReference>
<dbReference type="AlphaFoldDB" id="F3Z3Q7"/>
<evidence type="ECO:0000313" key="3">
    <source>
        <dbReference type="EMBL" id="EGJ51522.1"/>
    </source>
</evidence>
<gene>
    <name evidence="3" type="ORF">Desaf_3231</name>
</gene>
<evidence type="ECO:0000256" key="1">
    <source>
        <dbReference type="ARBA" id="ARBA00022723"/>
    </source>
</evidence>
<dbReference type="PRINTS" id="PR00944">
    <property type="entry name" value="CUEXPORT"/>
</dbReference>
<dbReference type="PROSITE" id="PS01047">
    <property type="entry name" value="HMA_1"/>
    <property type="match status" value="1"/>
</dbReference>
<dbReference type="GO" id="GO:0005507">
    <property type="term" value="F:copper ion binding"/>
    <property type="evidence" value="ECO:0007669"/>
    <property type="project" value="InterPro"/>
</dbReference>
<proteinExistence type="predicted"/>
<organism evidence="3 4">
    <name type="scientific">Desulfocurvibacter africanus subsp. africanus str. Walvis Bay</name>
    <dbReference type="NCBI Taxonomy" id="690850"/>
    <lineage>
        <taxon>Bacteria</taxon>
        <taxon>Pseudomonadati</taxon>
        <taxon>Thermodesulfobacteriota</taxon>
        <taxon>Desulfovibrionia</taxon>
        <taxon>Desulfovibrionales</taxon>
        <taxon>Desulfovibrionaceae</taxon>
        <taxon>Desulfocurvibacter</taxon>
    </lineage>
</organism>